<gene>
    <name evidence="1" type="ORF">UX78_C0012G0023</name>
</gene>
<evidence type="ECO:0000313" key="1">
    <source>
        <dbReference type="EMBL" id="KKU56090.1"/>
    </source>
</evidence>
<comment type="caution">
    <text evidence="1">The sequence shown here is derived from an EMBL/GenBank/DDBJ whole genome shotgun (WGS) entry which is preliminary data.</text>
</comment>
<dbReference type="Proteomes" id="UP000034607">
    <property type="component" value="Unassembled WGS sequence"/>
</dbReference>
<accession>A0A0G1UEI5</accession>
<sequence>MGQNDVEVVNGNKVSLAFPPRRMVKGVADYLLGFVEARMTEICFEEQPLHKVMSPIKVAFVFDPKLPADRIGVDSLFFPKRVVMKMNGGMMENAEKPRDIPPVVLQVTPAVIGLVALTRLYSENGKVVHAKKQQEIIRAICSYVGGLLEEVAGVQSIHSQFIWKTLLVMGQGLSTEGNIGQDGAED</sequence>
<organism evidence="1 2">
    <name type="scientific">Candidatus Amesbacteria bacterium GW2011_GWA2_47_11</name>
    <dbReference type="NCBI Taxonomy" id="1618357"/>
    <lineage>
        <taxon>Bacteria</taxon>
        <taxon>Candidatus Amesiibacteriota</taxon>
    </lineage>
</organism>
<dbReference type="EMBL" id="LCNM01000012">
    <property type="protein sequence ID" value="KKU56090.1"/>
    <property type="molecule type" value="Genomic_DNA"/>
</dbReference>
<evidence type="ECO:0000313" key="2">
    <source>
        <dbReference type="Proteomes" id="UP000034607"/>
    </source>
</evidence>
<proteinExistence type="predicted"/>
<protein>
    <submittedName>
        <fullName evidence="1">Uncharacterized protein</fullName>
    </submittedName>
</protein>
<name>A0A0G1UEI5_9BACT</name>
<reference evidence="1 2" key="1">
    <citation type="journal article" date="2015" name="Nature">
        <title>rRNA introns, odd ribosomes, and small enigmatic genomes across a large radiation of phyla.</title>
        <authorList>
            <person name="Brown C.T."/>
            <person name="Hug L.A."/>
            <person name="Thomas B.C."/>
            <person name="Sharon I."/>
            <person name="Castelle C.J."/>
            <person name="Singh A."/>
            <person name="Wilkins M.J."/>
            <person name="Williams K.H."/>
            <person name="Banfield J.F."/>
        </authorList>
    </citation>
    <scope>NUCLEOTIDE SEQUENCE [LARGE SCALE GENOMIC DNA]</scope>
</reference>
<dbReference type="AlphaFoldDB" id="A0A0G1UEI5"/>